<evidence type="ECO:0000259" key="10">
    <source>
        <dbReference type="PROSITE" id="PS50112"/>
    </source>
</evidence>
<dbReference type="SMART" id="SM00091">
    <property type="entry name" value="PAS"/>
    <property type="match status" value="3"/>
</dbReference>
<name>A0ABW4JMZ5_9BACL</name>
<dbReference type="SUPFAM" id="SSF47384">
    <property type="entry name" value="Homodimeric domain of signal transducing histidine kinase"/>
    <property type="match status" value="1"/>
</dbReference>
<evidence type="ECO:0000259" key="9">
    <source>
        <dbReference type="PROSITE" id="PS50109"/>
    </source>
</evidence>
<keyword evidence="5" id="KW-0547">Nucleotide-binding</keyword>
<gene>
    <name evidence="12" type="ORF">ACFSB2_16000</name>
</gene>
<dbReference type="PRINTS" id="PR00344">
    <property type="entry name" value="BCTRLSENSOR"/>
</dbReference>
<keyword evidence="4" id="KW-0808">Transferase</keyword>
<evidence type="ECO:0000313" key="12">
    <source>
        <dbReference type="EMBL" id="MFD1676207.1"/>
    </source>
</evidence>
<dbReference type="Gene3D" id="1.10.287.130">
    <property type="match status" value="1"/>
</dbReference>
<evidence type="ECO:0000256" key="5">
    <source>
        <dbReference type="ARBA" id="ARBA00022741"/>
    </source>
</evidence>
<feature type="domain" description="PAS" evidence="10">
    <location>
        <begin position="129"/>
        <end position="182"/>
    </location>
</feature>
<dbReference type="SMART" id="SM00387">
    <property type="entry name" value="HATPase_c"/>
    <property type="match status" value="1"/>
</dbReference>
<evidence type="ECO:0000256" key="2">
    <source>
        <dbReference type="ARBA" id="ARBA00012438"/>
    </source>
</evidence>
<dbReference type="CDD" id="cd00075">
    <property type="entry name" value="HATPase"/>
    <property type="match status" value="1"/>
</dbReference>
<dbReference type="Gene3D" id="3.30.565.10">
    <property type="entry name" value="Histidine kinase-like ATPase, C-terminal domain"/>
    <property type="match status" value="1"/>
</dbReference>
<dbReference type="RefSeq" id="WP_377944096.1">
    <property type="nucleotide sequence ID" value="NZ_JBHUCX010000044.1"/>
</dbReference>
<keyword evidence="3" id="KW-0597">Phosphoprotein</keyword>
<accession>A0ABW4JMZ5</accession>
<dbReference type="EMBL" id="JBHUCX010000044">
    <property type="protein sequence ID" value="MFD1676207.1"/>
    <property type="molecule type" value="Genomic_DNA"/>
</dbReference>
<dbReference type="PROSITE" id="PS50113">
    <property type="entry name" value="PAC"/>
    <property type="match status" value="2"/>
</dbReference>
<dbReference type="Pfam" id="PF00512">
    <property type="entry name" value="HisKA"/>
    <property type="match status" value="1"/>
</dbReference>
<comment type="catalytic activity">
    <reaction evidence="1">
        <text>ATP + protein L-histidine = ADP + protein N-phospho-L-histidine.</text>
        <dbReference type="EC" id="2.7.13.3"/>
    </reaction>
</comment>
<evidence type="ECO:0000313" key="13">
    <source>
        <dbReference type="Proteomes" id="UP001597079"/>
    </source>
</evidence>
<organism evidence="12 13">
    <name type="scientific">Alicyclobacillus fodiniaquatilis</name>
    <dbReference type="NCBI Taxonomy" id="1661150"/>
    <lineage>
        <taxon>Bacteria</taxon>
        <taxon>Bacillati</taxon>
        <taxon>Bacillota</taxon>
        <taxon>Bacilli</taxon>
        <taxon>Bacillales</taxon>
        <taxon>Alicyclobacillaceae</taxon>
        <taxon>Alicyclobacillus</taxon>
    </lineage>
</organism>
<dbReference type="InterPro" id="IPR036097">
    <property type="entry name" value="HisK_dim/P_sf"/>
</dbReference>
<dbReference type="InterPro" id="IPR004358">
    <property type="entry name" value="Sig_transdc_His_kin-like_C"/>
</dbReference>
<dbReference type="SMART" id="SM00086">
    <property type="entry name" value="PAC"/>
    <property type="match status" value="3"/>
</dbReference>
<proteinExistence type="predicted"/>
<feature type="domain" description="Histidine kinase" evidence="9">
    <location>
        <begin position="390"/>
        <end position="594"/>
    </location>
</feature>
<dbReference type="NCBIfam" id="TIGR00229">
    <property type="entry name" value="sensory_box"/>
    <property type="match status" value="3"/>
</dbReference>
<dbReference type="InterPro" id="IPR003594">
    <property type="entry name" value="HATPase_dom"/>
</dbReference>
<dbReference type="InterPro" id="IPR052162">
    <property type="entry name" value="Sensor_kinase/Photoreceptor"/>
</dbReference>
<dbReference type="InterPro" id="IPR001610">
    <property type="entry name" value="PAC"/>
</dbReference>
<feature type="domain" description="PAC" evidence="11">
    <location>
        <begin position="85"/>
        <end position="135"/>
    </location>
</feature>
<keyword evidence="6" id="KW-0418">Kinase</keyword>
<dbReference type="PROSITE" id="PS50112">
    <property type="entry name" value="PAS"/>
    <property type="match status" value="1"/>
</dbReference>
<dbReference type="Pfam" id="PF02518">
    <property type="entry name" value="HATPase_c"/>
    <property type="match status" value="1"/>
</dbReference>
<sequence>MVNQGTEFDFFNRMDLTQVFKALRVGLWDINFTSHECFLNQVAVDILGLDTHECPISCDKILQTICPEDRSIVRNFIAHGQNERIGLEFRVIGSDGSRRMVRIQETEGSIETCDHITGIIQDITEQKQAEVQMRFVLDATKDGMIVVDDRGKIVKWNASAQKIFGYMADECIGDELSLIIPERFRAAHFQGFKHYLEVGEPKLIGNTVELVGLRKDGTEIPIELSLSTTDEGIGSYFIGIIRDISKRKRMHQKLQRSQEQYRQLIDNLLDVIGILDDGKWVFINPAGVRFFGAKSEAEIVGRRYDHFLHPDHHEEWLNRTKDMRAGKQVGVVEQKWIQVNGDIVHAEVTGIPFGETGVQMIMHDVTERKASEELIIQSEKLSAVGQLAAGVAHEIRNPLTALKGFLQLLQVESRENVKEYCDIMQNELNRIEMILSELLVLAKPQGMNFEPRKINVILKDVIALLETQAILNNVTIIQRFDMPVPVVLCEESRLKQVFVNIIKNAIEAMQNGGELEIRLEVRQDNVCIQFVDEGEGIPKEQISKLGNPFYTTKSQGTGLGLMLSKRIIEDHNGQIHITSEIGKGTCVSIVLPLA</sequence>
<comment type="caution">
    <text evidence="12">The sequence shown here is derived from an EMBL/GenBank/DDBJ whole genome shotgun (WGS) entry which is preliminary data.</text>
</comment>
<dbReference type="SUPFAM" id="SSF55785">
    <property type="entry name" value="PYP-like sensor domain (PAS domain)"/>
    <property type="match status" value="3"/>
</dbReference>
<dbReference type="PROSITE" id="PS50109">
    <property type="entry name" value="HIS_KIN"/>
    <property type="match status" value="1"/>
</dbReference>
<dbReference type="PANTHER" id="PTHR43304">
    <property type="entry name" value="PHYTOCHROME-LIKE PROTEIN CPH1"/>
    <property type="match status" value="1"/>
</dbReference>
<evidence type="ECO:0000259" key="11">
    <source>
        <dbReference type="PROSITE" id="PS50113"/>
    </source>
</evidence>
<dbReference type="SUPFAM" id="SSF55874">
    <property type="entry name" value="ATPase domain of HSP90 chaperone/DNA topoisomerase II/histidine kinase"/>
    <property type="match status" value="1"/>
</dbReference>
<reference evidence="13" key="1">
    <citation type="journal article" date="2019" name="Int. J. Syst. Evol. Microbiol.">
        <title>The Global Catalogue of Microorganisms (GCM) 10K type strain sequencing project: providing services to taxonomists for standard genome sequencing and annotation.</title>
        <authorList>
            <consortium name="The Broad Institute Genomics Platform"/>
            <consortium name="The Broad Institute Genome Sequencing Center for Infectious Disease"/>
            <person name="Wu L."/>
            <person name="Ma J."/>
        </authorList>
    </citation>
    <scope>NUCLEOTIDE SEQUENCE [LARGE SCALE GENOMIC DNA]</scope>
    <source>
        <strain evidence="13">CGMCC 1.12286</strain>
    </source>
</reference>
<dbReference type="SMART" id="SM00388">
    <property type="entry name" value="HisKA"/>
    <property type="match status" value="1"/>
</dbReference>
<dbReference type="EC" id="2.7.13.3" evidence="2"/>
<dbReference type="InterPro" id="IPR000700">
    <property type="entry name" value="PAS-assoc_C"/>
</dbReference>
<dbReference type="CDD" id="cd00130">
    <property type="entry name" value="PAS"/>
    <property type="match status" value="2"/>
</dbReference>
<dbReference type="InterPro" id="IPR000014">
    <property type="entry name" value="PAS"/>
</dbReference>
<evidence type="ECO:0000256" key="6">
    <source>
        <dbReference type="ARBA" id="ARBA00022777"/>
    </source>
</evidence>
<dbReference type="InterPro" id="IPR036890">
    <property type="entry name" value="HATPase_C_sf"/>
</dbReference>
<dbReference type="CDD" id="cd00082">
    <property type="entry name" value="HisKA"/>
    <property type="match status" value="1"/>
</dbReference>
<dbReference type="InterPro" id="IPR005467">
    <property type="entry name" value="His_kinase_dom"/>
</dbReference>
<dbReference type="Proteomes" id="UP001597079">
    <property type="component" value="Unassembled WGS sequence"/>
</dbReference>
<evidence type="ECO:0000256" key="3">
    <source>
        <dbReference type="ARBA" id="ARBA00022553"/>
    </source>
</evidence>
<feature type="domain" description="PAC" evidence="11">
    <location>
        <begin position="206"/>
        <end position="256"/>
    </location>
</feature>
<evidence type="ECO:0000256" key="4">
    <source>
        <dbReference type="ARBA" id="ARBA00022679"/>
    </source>
</evidence>
<protein>
    <recommendedName>
        <fullName evidence="2">histidine kinase</fullName>
        <ecNumber evidence="2">2.7.13.3</ecNumber>
    </recommendedName>
</protein>
<dbReference type="InterPro" id="IPR035965">
    <property type="entry name" value="PAS-like_dom_sf"/>
</dbReference>
<dbReference type="Gene3D" id="3.30.450.20">
    <property type="entry name" value="PAS domain"/>
    <property type="match status" value="3"/>
</dbReference>
<dbReference type="InterPro" id="IPR003661">
    <property type="entry name" value="HisK_dim/P_dom"/>
</dbReference>
<keyword evidence="13" id="KW-1185">Reference proteome</keyword>
<keyword evidence="7" id="KW-0067">ATP-binding</keyword>
<evidence type="ECO:0000256" key="1">
    <source>
        <dbReference type="ARBA" id="ARBA00000085"/>
    </source>
</evidence>
<dbReference type="PANTHER" id="PTHR43304:SF1">
    <property type="entry name" value="PAC DOMAIN-CONTAINING PROTEIN"/>
    <property type="match status" value="1"/>
</dbReference>
<evidence type="ECO:0000256" key="7">
    <source>
        <dbReference type="ARBA" id="ARBA00022840"/>
    </source>
</evidence>
<dbReference type="InterPro" id="IPR013767">
    <property type="entry name" value="PAS_fold"/>
</dbReference>
<keyword evidence="8" id="KW-0902">Two-component regulatory system</keyword>
<dbReference type="Pfam" id="PF00989">
    <property type="entry name" value="PAS"/>
    <property type="match status" value="2"/>
</dbReference>
<evidence type="ECO:0000256" key="8">
    <source>
        <dbReference type="ARBA" id="ARBA00023012"/>
    </source>
</evidence>